<dbReference type="Proteomes" id="UP001590950">
    <property type="component" value="Unassembled WGS sequence"/>
</dbReference>
<dbReference type="EMBL" id="JBEFKJ010000041">
    <property type="protein sequence ID" value="KAL2037383.1"/>
    <property type="molecule type" value="Genomic_DNA"/>
</dbReference>
<evidence type="ECO:0000313" key="1">
    <source>
        <dbReference type="EMBL" id="KAL2037383.1"/>
    </source>
</evidence>
<name>A0ABR3ZXA9_9LECA</name>
<comment type="caution">
    <text evidence="1">The sequence shown here is derived from an EMBL/GenBank/DDBJ whole genome shotgun (WGS) entry which is preliminary data.</text>
</comment>
<accession>A0ABR3ZXA9</accession>
<protein>
    <recommendedName>
        <fullName evidence="3">BTB domain-containing protein</fullName>
    </recommendedName>
</protein>
<proteinExistence type="predicted"/>
<gene>
    <name evidence="1" type="ORF">N7G274_009868</name>
</gene>
<keyword evidence="2" id="KW-1185">Reference proteome</keyword>
<evidence type="ECO:0000313" key="2">
    <source>
        <dbReference type="Proteomes" id="UP001590950"/>
    </source>
</evidence>
<reference evidence="1 2" key="1">
    <citation type="submission" date="2024-09" db="EMBL/GenBank/DDBJ databases">
        <title>Rethinking Asexuality: The Enigmatic Case of Functional Sexual Genes in Lepraria (Stereocaulaceae).</title>
        <authorList>
            <person name="Doellman M."/>
            <person name="Sun Y."/>
            <person name="Barcenas-Pena A."/>
            <person name="Lumbsch H.T."/>
            <person name="Grewe F."/>
        </authorList>
    </citation>
    <scope>NUCLEOTIDE SEQUENCE [LARGE SCALE GENOMIC DNA]</scope>
    <source>
        <strain evidence="1 2">Mercado 3170</strain>
    </source>
</reference>
<organism evidence="1 2">
    <name type="scientific">Stereocaulon virgatum</name>
    <dbReference type="NCBI Taxonomy" id="373712"/>
    <lineage>
        <taxon>Eukaryota</taxon>
        <taxon>Fungi</taxon>
        <taxon>Dikarya</taxon>
        <taxon>Ascomycota</taxon>
        <taxon>Pezizomycotina</taxon>
        <taxon>Lecanoromycetes</taxon>
        <taxon>OSLEUM clade</taxon>
        <taxon>Lecanoromycetidae</taxon>
        <taxon>Lecanorales</taxon>
        <taxon>Lecanorineae</taxon>
        <taxon>Stereocaulaceae</taxon>
        <taxon>Stereocaulon</taxon>
    </lineage>
</organism>
<evidence type="ECO:0008006" key="3">
    <source>
        <dbReference type="Google" id="ProtNLM"/>
    </source>
</evidence>
<sequence length="259" mass="29112">MVHSPDAEPVGDLNLKLGSVEDTKYIRISSKILCLSSTVFTAMSRFSEGRALATLSAGSTTTISPPDDDAEAILWLCDALHFNKSITEEMSFELLKKLAVVCDKYDMSKTLSPWIQAWMEKGKGTLGGEDCYTAMVWISNAFRHHAAFWRNTRNLILYSSPKLLEVARNFILPDSITSKYFFIPLVTKFTDRSRDQDFISAECTEALDQLQRTAETIILPHLGHICLAEAQHKSRTDLCEHLRKMDTTCKFFADLACGL</sequence>